<organism evidence="6 7">
    <name type="scientific">Gulosibacter bifidus</name>
    <dbReference type="NCBI Taxonomy" id="272239"/>
    <lineage>
        <taxon>Bacteria</taxon>
        <taxon>Bacillati</taxon>
        <taxon>Actinomycetota</taxon>
        <taxon>Actinomycetes</taxon>
        <taxon>Micrococcales</taxon>
        <taxon>Microbacteriaceae</taxon>
        <taxon>Gulosibacter</taxon>
    </lineage>
</organism>
<evidence type="ECO:0000256" key="3">
    <source>
        <dbReference type="ARBA" id="ARBA00023125"/>
    </source>
</evidence>
<sequence length="309" mass="33192">MLDLRQFAVLDAIARTGSLAAAARDLHYGQPTVSHHLRALERHLDTKLVERSANGAVLTHAGDVFLAHARAVQERLRVAEDEIAQMRDHGQQLLRIGTFESAGARLLPEALAKLGAGTAMRVELVEGEPLGLMQQLLDGALHCALLYDYDGDTTVAGHSLRQQTLELEPFKVLLAADHPLADDPELDLADLAETGWIRSRSPLEASERALMSATGAAGYEPKTLLYSEDYSLIHAFVSAGIGAALVVPSVVDGRRSVVAKTTVQDLGMRRVRFVSAVRDGALRQVVDRLEALLMKAAGVSSVAESATTP</sequence>
<reference evidence="7" key="1">
    <citation type="journal article" date="2019" name="Int. J. Syst. Evol. Microbiol.">
        <title>The Global Catalogue of Microorganisms (GCM) 10K type strain sequencing project: providing services to taxonomists for standard genome sequencing and annotation.</title>
        <authorList>
            <consortium name="The Broad Institute Genomics Platform"/>
            <consortium name="The Broad Institute Genome Sequencing Center for Infectious Disease"/>
            <person name="Wu L."/>
            <person name="Ma J."/>
        </authorList>
    </citation>
    <scope>NUCLEOTIDE SEQUENCE [LARGE SCALE GENOMIC DNA]</scope>
    <source>
        <strain evidence="7">TISTR 1511</strain>
    </source>
</reference>
<protein>
    <submittedName>
        <fullName evidence="6">LysR family transcriptional regulator</fullName>
    </submittedName>
</protein>
<evidence type="ECO:0000256" key="4">
    <source>
        <dbReference type="ARBA" id="ARBA00023163"/>
    </source>
</evidence>
<dbReference type="InterPro" id="IPR036388">
    <property type="entry name" value="WH-like_DNA-bd_sf"/>
</dbReference>
<dbReference type="PROSITE" id="PS50931">
    <property type="entry name" value="HTH_LYSR"/>
    <property type="match status" value="1"/>
</dbReference>
<evidence type="ECO:0000259" key="5">
    <source>
        <dbReference type="PROSITE" id="PS50931"/>
    </source>
</evidence>
<dbReference type="EMBL" id="JBHUNF010000010">
    <property type="protein sequence ID" value="MFD2675529.1"/>
    <property type="molecule type" value="Genomic_DNA"/>
</dbReference>
<dbReference type="Pfam" id="PF00126">
    <property type="entry name" value="HTH_1"/>
    <property type="match status" value="1"/>
</dbReference>
<dbReference type="InterPro" id="IPR005119">
    <property type="entry name" value="LysR_subst-bd"/>
</dbReference>
<name>A0ABW5RKU6_9MICO</name>
<dbReference type="InterPro" id="IPR036390">
    <property type="entry name" value="WH_DNA-bd_sf"/>
</dbReference>
<dbReference type="Gene3D" id="3.40.190.10">
    <property type="entry name" value="Periplasmic binding protein-like II"/>
    <property type="match status" value="2"/>
</dbReference>
<dbReference type="SUPFAM" id="SSF46785">
    <property type="entry name" value="Winged helix' DNA-binding domain"/>
    <property type="match status" value="1"/>
</dbReference>
<keyword evidence="4" id="KW-0804">Transcription</keyword>
<dbReference type="PANTHER" id="PTHR30346">
    <property type="entry name" value="TRANSCRIPTIONAL DUAL REGULATOR HCAR-RELATED"/>
    <property type="match status" value="1"/>
</dbReference>
<dbReference type="Proteomes" id="UP001597453">
    <property type="component" value="Unassembled WGS sequence"/>
</dbReference>
<evidence type="ECO:0000313" key="6">
    <source>
        <dbReference type="EMBL" id="MFD2675529.1"/>
    </source>
</evidence>
<comment type="similarity">
    <text evidence="1">Belongs to the LysR transcriptional regulatory family.</text>
</comment>
<gene>
    <name evidence="6" type="ORF">ACFSUQ_09535</name>
</gene>
<evidence type="ECO:0000256" key="1">
    <source>
        <dbReference type="ARBA" id="ARBA00009437"/>
    </source>
</evidence>
<evidence type="ECO:0000256" key="2">
    <source>
        <dbReference type="ARBA" id="ARBA00023015"/>
    </source>
</evidence>
<dbReference type="InterPro" id="IPR000847">
    <property type="entry name" value="LysR_HTH_N"/>
</dbReference>
<dbReference type="PANTHER" id="PTHR30346:SF29">
    <property type="entry name" value="LYSR SUBSTRATE-BINDING"/>
    <property type="match status" value="1"/>
</dbReference>
<keyword evidence="7" id="KW-1185">Reference proteome</keyword>
<dbReference type="RefSeq" id="WP_066059484.1">
    <property type="nucleotide sequence ID" value="NZ_JBHUNF010000010.1"/>
</dbReference>
<evidence type="ECO:0000313" key="7">
    <source>
        <dbReference type="Proteomes" id="UP001597453"/>
    </source>
</evidence>
<proteinExistence type="inferred from homology"/>
<comment type="caution">
    <text evidence="6">The sequence shown here is derived from an EMBL/GenBank/DDBJ whole genome shotgun (WGS) entry which is preliminary data.</text>
</comment>
<dbReference type="SUPFAM" id="SSF53850">
    <property type="entry name" value="Periplasmic binding protein-like II"/>
    <property type="match status" value="1"/>
</dbReference>
<dbReference type="Pfam" id="PF03466">
    <property type="entry name" value="LysR_substrate"/>
    <property type="match status" value="1"/>
</dbReference>
<feature type="domain" description="HTH lysR-type" evidence="5">
    <location>
        <begin position="2"/>
        <end position="59"/>
    </location>
</feature>
<keyword evidence="3" id="KW-0238">DNA-binding</keyword>
<accession>A0ABW5RKU6</accession>
<keyword evidence="2" id="KW-0805">Transcription regulation</keyword>
<dbReference type="PRINTS" id="PR00039">
    <property type="entry name" value="HTHLYSR"/>
</dbReference>
<dbReference type="Gene3D" id="1.10.10.10">
    <property type="entry name" value="Winged helix-like DNA-binding domain superfamily/Winged helix DNA-binding domain"/>
    <property type="match status" value="1"/>
</dbReference>